<dbReference type="STRING" id="15368.A0A2K2DBQ4"/>
<evidence type="ECO:0000313" key="3">
    <source>
        <dbReference type="Proteomes" id="UP000008810"/>
    </source>
</evidence>
<dbReference type="Proteomes" id="UP000008810">
    <property type="component" value="Chromosome 2"/>
</dbReference>
<evidence type="ECO:0000313" key="2">
    <source>
        <dbReference type="EnsemblPlants" id="PNT71705"/>
    </source>
</evidence>
<dbReference type="AlphaFoldDB" id="A0A2K2DBQ4"/>
<dbReference type="EnsemblPlants" id="PNT71705">
    <property type="protein sequence ID" value="PNT71705"/>
    <property type="gene ID" value="BRADI_2g34159v3"/>
</dbReference>
<dbReference type="OrthoDB" id="17089at2759"/>
<accession>A0A2K2DBQ4</accession>
<proteinExistence type="predicted"/>
<dbReference type="InterPro" id="IPR007849">
    <property type="entry name" value="ATP10"/>
</dbReference>
<sequence>MAVLRQSRTAHGNTGFYVFSLRLRVHIRTRVVPDGLGPFGFANCNEASCSLSDPIRSAAAAMMLTARRAARPLLRLTGAGGAPPVRAEFTRSFLDFFKKGNTEAIDEAKAKAKARLKDEMSRGYFEDISEIRKNAGKIATASKIIIPEVAALKFPDLALESPDAGALQLPLVAALPGEDHCEASTTVVPDVSLVCLSFRASSQKMAESWSLPFLDAFGAGGRVQAYEVSFIDSWLLSSSPMRRACLKMMRKSSNPQRHVVYAFGDNYDFRRKLQIQNLLTGYIYLVDRLGRIRWQGFGSATQEELSSLTACTSSLLDEK</sequence>
<dbReference type="Gramene" id="PNT71705">
    <property type="protein sequence ID" value="PNT71705"/>
    <property type="gene ID" value="BRADI_2g34159v3"/>
</dbReference>
<protein>
    <submittedName>
        <fullName evidence="1 2">Uncharacterized protein</fullName>
    </submittedName>
</protein>
<dbReference type="InParanoid" id="A0A2K2DBQ4"/>
<dbReference type="FunCoup" id="A0A2K2DBQ4">
    <property type="interactions" value="363"/>
</dbReference>
<dbReference type="GO" id="GO:0033615">
    <property type="term" value="P:mitochondrial proton-transporting ATP synthase complex assembly"/>
    <property type="evidence" value="ECO:0000318"/>
    <property type="project" value="GO_Central"/>
</dbReference>
<name>A0A2K2DBQ4_BRADI</name>
<dbReference type="PANTHER" id="PTHR28106">
    <property type="entry name" value="MITOCHONDRIAL ATPASE COMPLEX SUBUNIT ATP10"/>
    <property type="match status" value="1"/>
</dbReference>
<dbReference type="EMBL" id="CM000881">
    <property type="protein sequence ID" value="PNT71705.1"/>
    <property type="molecule type" value="Genomic_DNA"/>
</dbReference>
<dbReference type="ExpressionAtlas" id="A0A2K2DBQ4">
    <property type="expression patterns" value="baseline"/>
</dbReference>
<evidence type="ECO:0000313" key="1">
    <source>
        <dbReference type="EMBL" id="PNT71705.1"/>
    </source>
</evidence>
<reference evidence="2" key="3">
    <citation type="submission" date="2018-08" db="UniProtKB">
        <authorList>
            <consortium name="EnsemblPlants"/>
        </authorList>
    </citation>
    <scope>IDENTIFICATION</scope>
    <source>
        <strain evidence="2">cv. Bd21</strain>
    </source>
</reference>
<reference evidence="1 2" key="1">
    <citation type="journal article" date="2010" name="Nature">
        <title>Genome sequencing and analysis of the model grass Brachypodium distachyon.</title>
        <authorList>
            <consortium name="International Brachypodium Initiative"/>
        </authorList>
    </citation>
    <scope>NUCLEOTIDE SEQUENCE [LARGE SCALE GENOMIC DNA]</scope>
    <source>
        <strain evidence="1 2">Bd21</strain>
    </source>
</reference>
<dbReference type="PANTHER" id="PTHR28106:SF1">
    <property type="entry name" value="MITOCHONDRIAL ATPASE COMPLEX SUBUNIT ATP10"/>
    <property type="match status" value="1"/>
</dbReference>
<reference evidence="1" key="2">
    <citation type="submission" date="2017-06" db="EMBL/GenBank/DDBJ databases">
        <title>WGS assembly of Brachypodium distachyon.</title>
        <authorList>
            <consortium name="The International Brachypodium Initiative"/>
            <person name="Lucas S."/>
            <person name="Harmon-Smith M."/>
            <person name="Lail K."/>
            <person name="Tice H."/>
            <person name="Grimwood J."/>
            <person name="Bruce D."/>
            <person name="Barry K."/>
            <person name="Shu S."/>
            <person name="Lindquist E."/>
            <person name="Wang M."/>
            <person name="Pitluck S."/>
            <person name="Vogel J.P."/>
            <person name="Garvin D.F."/>
            <person name="Mockler T.C."/>
            <person name="Schmutz J."/>
            <person name="Rokhsar D."/>
            <person name="Bevan M.W."/>
        </authorList>
    </citation>
    <scope>NUCLEOTIDE SEQUENCE</scope>
    <source>
        <strain evidence="1">Bd21</strain>
    </source>
</reference>
<gene>
    <name evidence="1" type="ORF">BRADI_2g34159v3</name>
</gene>
<organism evidence="1">
    <name type="scientific">Brachypodium distachyon</name>
    <name type="common">Purple false brome</name>
    <name type="synonym">Trachynia distachya</name>
    <dbReference type="NCBI Taxonomy" id="15368"/>
    <lineage>
        <taxon>Eukaryota</taxon>
        <taxon>Viridiplantae</taxon>
        <taxon>Streptophyta</taxon>
        <taxon>Embryophyta</taxon>
        <taxon>Tracheophyta</taxon>
        <taxon>Spermatophyta</taxon>
        <taxon>Magnoliopsida</taxon>
        <taxon>Liliopsida</taxon>
        <taxon>Poales</taxon>
        <taxon>Poaceae</taxon>
        <taxon>BOP clade</taxon>
        <taxon>Pooideae</taxon>
        <taxon>Stipodae</taxon>
        <taxon>Brachypodieae</taxon>
        <taxon>Brachypodium</taxon>
    </lineage>
</organism>
<dbReference type="GO" id="GO:0005743">
    <property type="term" value="C:mitochondrial inner membrane"/>
    <property type="evidence" value="ECO:0000318"/>
    <property type="project" value="GO_Central"/>
</dbReference>
<dbReference type="Pfam" id="PF05176">
    <property type="entry name" value="ATP-synt_10"/>
    <property type="match status" value="1"/>
</dbReference>
<keyword evidence="3" id="KW-1185">Reference proteome</keyword>